<organism evidence="1 2">
    <name type="scientific">Aldrovandia affinis</name>
    <dbReference type="NCBI Taxonomy" id="143900"/>
    <lineage>
        <taxon>Eukaryota</taxon>
        <taxon>Metazoa</taxon>
        <taxon>Chordata</taxon>
        <taxon>Craniata</taxon>
        <taxon>Vertebrata</taxon>
        <taxon>Euteleostomi</taxon>
        <taxon>Actinopterygii</taxon>
        <taxon>Neopterygii</taxon>
        <taxon>Teleostei</taxon>
        <taxon>Notacanthiformes</taxon>
        <taxon>Halosauridae</taxon>
        <taxon>Aldrovandia</taxon>
    </lineage>
</organism>
<gene>
    <name evidence="1" type="ORF">AAFF_G00099390</name>
</gene>
<name>A0AAD7WBB1_9TELE</name>
<reference evidence="1" key="1">
    <citation type="journal article" date="2023" name="Science">
        <title>Genome structures resolve the early diversification of teleost fishes.</title>
        <authorList>
            <person name="Parey E."/>
            <person name="Louis A."/>
            <person name="Montfort J."/>
            <person name="Bouchez O."/>
            <person name="Roques C."/>
            <person name="Iampietro C."/>
            <person name="Lluch J."/>
            <person name="Castinel A."/>
            <person name="Donnadieu C."/>
            <person name="Desvignes T."/>
            <person name="Floi Bucao C."/>
            <person name="Jouanno E."/>
            <person name="Wen M."/>
            <person name="Mejri S."/>
            <person name="Dirks R."/>
            <person name="Jansen H."/>
            <person name="Henkel C."/>
            <person name="Chen W.J."/>
            <person name="Zahm M."/>
            <person name="Cabau C."/>
            <person name="Klopp C."/>
            <person name="Thompson A.W."/>
            <person name="Robinson-Rechavi M."/>
            <person name="Braasch I."/>
            <person name="Lecointre G."/>
            <person name="Bobe J."/>
            <person name="Postlethwait J.H."/>
            <person name="Berthelot C."/>
            <person name="Roest Crollius H."/>
            <person name="Guiguen Y."/>
        </authorList>
    </citation>
    <scope>NUCLEOTIDE SEQUENCE</scope>
    <source>
        <strain evidence="1">NC1722</strain>
    </source>
</reference>
<dbReference type="AlphaFoldDB" id="A0AAD7WBB1"/>
<evidence type="ECO:0000313" key="2">
    <source>
        <dbReference type="Proteomes" id="UP001221898"/>
    </source>
</evidence>
<comment type="caution">
    <text evidence="1">The sequence shown here is derived from an EMBL/GenBank/DDBJ whole genome shotgun (WGS) entry which is preliminary data.</text>
</comment>
<protein>
    <submittedName>
        <fullName evidence="1">Uncharacterized protein</fullName>
    </submittedName>
</protein>
<keyword evidence="2" id="KW-1185">Reference proteome</keyword>
<proteinExistence type="predicted"/>
<evidence type="ECO:0000313" key="1">
    <source>
        <dbReference type="EMBL" id="KAJ8390807.1"/>
    </source>
</evidence>
<sequence>MAAVAHTTAPRMHHDSNRCRGLGHLIKASIESTHAGQRKREWGAEGQSTWLEGAGQTTQGKGCQWQMDIATGLTSIIVSFGGEDNSLHAASPASNEKEDQLVKLMSPPNRQAGRAKRYRASRLPDLLTCWHQRTQV</sequence>
<dbReference type="Proteomes" id="UP001221898">
    <property type="component" value="Unassembled WGS sequence"/>
</dbReference>
<accession>A0AAD7WBB1</accession>
<dbReference type="EMBL" id="JAINUG010000165">
    <property type="protein sequence ID" value="KAJ8390807.1"/>
    <property type="molecule type" value="Genomic_DNA"/>
</dbReference>